<gene>
    <name evidence="7" type="ORF">BLA27_13230</name>
</gene>
<keyword evidence="2" id="KW-0805">Transcription regulation</keyword>
<name>A0A1J6I523_9HYPH</name>
<evidence type="ECO:0000256" key="4">
    <source>
        <dbReference type="ARBA" id="ARBA00023159"/>
    </source>
</evidence>
<dbReference type="InterPro" id="IPR036390">
    <property type="entry name" value="WH_DNA-bd_sf"/>
</dbReference>
<keyword evidence="3" id="KW-0238">DNA-binding</keyword>
<evidence type="ECO:0000313" key="8">
    <source>
        <dbReference type="Proteomes" id="UP000182985"/>
    </source>
</evidence>
<feature type="domain" description="HTH lysR-type" evidence="6">
    <location>
        <begin position="4"/>
        <end position="61"/>
    </location>
</feature>
<evidence type="ECO:0000256" key="3">
    <source>
        <dbReference type="ARBA" id="ARBA00023125"/>
    </source>
</evidence>
<organism evidence="7 8">
    <name type="scientific">Brucella cytisi</name>
    <dbReference type="NCBI Taxonomy" id="407152"/>
    <lineage>
        <taxon>Bacteria</taxon>
        <taxon>Pseudomonadati</taxon>
        <taxon>Pseudomonadota</taxon>
        <taxon>Alphaproteobacteria</taxon>
        <taxon>Hyphomicrobiales</taxon>
        <taxon>Brucellaceae</taxon>
        <taxon>Brucella/Ochrobactrum group</taxon>
        <taxon>Brucella</taxon>
    </lineage>
</organism>
<dbReference type="InterPro" id="IPR036388">
    <property type="entry name" value="WH-like_DNA-bd_sf"/>
</dbReference>
<keyword evidence="5" id="KW-0804">Transcription</keyword>
<protein>
    <submittedName>
        <fullName evidence="7">LysR family transcriptional regulator</fullName>
    </submittedName>
</protein>
<proteinExistence type="inferred from homology"/>
<dbReference type="PRINTS" id="PR00039">
    <property type="entry name" value="HTHLYSR"/>
</dbReference>
<comment type="similarity">
    <text evidence="1">Belongs to the LysR transcriptional regulatory family.</text>
</comment>
<dbReference type="PANTHER" id="PTHR30346:SF26">
    <property type="entry name" value="HYDROGEN PEROXIDE-INDUCIBLE GENES ACTIVATOR"/>
    <property type="match status" value="1"/>
</dbReference>
<keyword evidence="8" id="KW-1185">Reference proteome</keyword>
<dbReference type="Gene3D" id="3.40.190.10">
    <property type="entry name" value="Periplasmic binding protein-like II"/>
    <property type="match status" value="2"/>
</dbReference>
<dbReference type="FunFam" id="1.10.10.10:FF:000001">
    <property type="entry name" value="LysR family transcriptional regulator"/>
    <property type="match status" value="1"/>
</dbReference>
<evidence type="ECO:0000256" key="1">
    <source>
        <dbReference type="ARBA" id="ARBA00009437"/>
    </source>
</evidence>
<dbReference type="GO" id="GO:0032993">
    <property type="term" value="C:protein-DNA complex"/>
    <property type="evidence" value="ECO:0007669"/>
    <property type="project" value="TreeGrafter"/>
</dbReference>
<evidence type="ECO:0000313" key="7">
    <source>
        <dbReference type="EMBL" id="OIS92918.1"/>
    </source>
</evidence>
<dbReference type="CDD" id="cd08411">
    <property type="entry name" value="PBP2_OxyR"/>
    <property type="match status" value="1"/>
</dbReference>
<accession>A0A1J6I523</accession>
<comment type="caution">
    <text evidence="7">The sequence shown here is derived from an EMBL/GenBank/DDBJ whole genome shotgun (WGS) entry which is preliminary data.</text>
</comment>
<dbReference type="Gene3D" id="1.10.10.10">
    <property type="entry name" value="Winged helix-like DNA-binding domain superfamily/Winged helix DNA-binding domain"/>
    <property type="match status" value="1"/>
</dbReference>
<dbReference type="SUPFAM" id="SSF53850">
    <property type="entry name" value="Periplasmic binding protein-like II"/>
    <property type="match status" value="1"/>
</dbReference>
<dbReference type="SUPFAM" id="SSF46785">
    <property type="entry name" value="Winged helix' DNA-binding domain"/>
    <property type="match status" value="1"/>
</dbReference>
<dbReference type="AlphaFoldDB" id="A0A1J6I523"/>
<dbReference type="GO" id="GO:0003677">
    <property type="term" value="F:DNA binding"/>
    <property type="evidence" value="ECO:0007669"/>
    <property type="project" value="UniProtKB-KW"/>
</dbReference>
<evidence type="ECO:0000256" key="2">
    <source>
        <dbReference type="ARBA" id="ARBA00023015"/>
    </source>
</evidence>
<reference evidence="7 8" key="1">
    <citation type="submission" date="2016-10" db="EMBL/GenBank/DDBJ databases">
        <title>The Draft Genome Sequence of the Potato Rhizosphere Bacteria Ochrobactrum sp. IPA7.2.</title>
        <authorList>
            <person name="Gogoleva N.E."/>
            <person name="Khlopko Y.A."/>
            <person name="Burygin G.L."/>
            <person name="Plotnikov A.O."/>
        </authorList>
    </citation>
    <scope>NUCLEOTIDE SEQUENCE [LARGE SCALE GENOMIC DNA]</scope>
    <source>
        <strain evidence="7 8">IPA7.2</strain>
    </source>
</reference>
<dbReference type="EMBL" id="MOEC01000012">
    <property type="protein sequence ID" value="OIS92918.1"/>
    <property type="molecule type" value="Genomic_DNA"/>
</dbReference>
<dbReference type="Pfam" id="PF00126">
    <property type="entry name" value="HTH_1"/>
    <property type="match status" value="1"/>
</dbReference>
<dbReference type="GO" id="GO:0003700">
    <property type="term" value="F:DNA-binding transcription factor activity"/>
    <property type="evidence" value="ECO:0007669"/>
    <property type="project" value="InterPro"/>
</dbReference>
<sequence length="301" mass="33172">MLNISVRQLHYFMALVKAGSFSRAAEVVGVTQSTLSAAIQALETELGVTLIDRSGRRMQLLPAGEDFLARARTIIALIEELPEHARQAERPLTTRLRMGVIPSIAPFLLPKVLPATAKAFPELQLTIREGLTRSLLDSLRSGSLDVALVAHPYDLDEFEIAELGRDIFYLAVRRDHALANREQVDADDLQDQPFLLLETGHCLREHVMAAIGSTPARASGDVHATSIMTLVQLVDFGMGVTLLPEVAIKAGATRGTELSIVPYEGKNNYRSLVLVWRSNTARRNEFQLFADHLRGKCMKPA</sequence>
<evidence type="ECO:0000256" key="5">
    <source>
        <dbReference type="ARBA" id="ARBA00023163"/>
    </source>
</evidence>
<dbReference type="PROSITE" id="PS50931">
    <property type="entry name" value="HTH_LYSR"/>
    <property type="match status" value="1"/>
</dbReference>
<dbReference type="OrthoDB" id="9775392at2"/>
<evidence type="ECO:0000259" key="6">
    <source>
        <dbReference type="PROSITE" id="PS50931"/>
    </source>
</evidence>
<dbReference type="RefSeq" id="WP_071632134.1">
    <property type="nucleotide sequence ID" value="NZ_JBCAUP010000001.1"/>
</dbReference>
<dbReference type="Proteomes" id="UP000182985">
    <property type="component" value="Unassembled WGS sequence"/>
</dbReference>
<dbReference type="Pfam" id="PF03466">
    <property type="entry name" value="LysR_substrate"/>
    <property type="match status" value="1"/>
</dbReference>
<keyword evidence="4" id="KW-0010">Activator</keyword>
<dbReference type="InterPro" id="IPR000847">
    <property type="entry name" value="LysR_HTH_N"/>
</dbReference>
<dbReference type="PANTHER" id="PTHR30346">
    <property type="entry name" value="TRANSCRIPTIONAL DUAL REGULATOR HCAR-RELATED"/>
    <property type="match status" value="1"/>
</dbReference>
<dbReference type="InterPro" id="IPR005119">
    <property type="entry name" value="LysR_subst-bd"/>
</dbReference>